<evidence type="ECO:0000313" key="16">
    <source>
        <dbReference type="EMBL" id="KAG8182771.1"/>
    </source>
</evidence>
<dbReference type="InterPro" id="IPR050182">
    <property type="entry name" value="Cytochrome_P450_fam2"/>
</dbReference>
<evidence type="ECO:0000256" key="8">
    <source>
        <dbReference type="ARBA" id="ARBA00022824"/>
    </source>
</evidence>
<keyword evidence="11 14" id="KW-0408">Iron</keyword>
<dbReference type="PRINTS" id="PR00385">
    <property type="entry name" value="P450"/>
</dbReference>
<evidence type="ECO:0000256" key="12">
    <source>
        <dbReference type="ARBA" id="ARBA00023033"/>
    </source>
</evidence>
<dbReference type="InterPro" id="IPR001128">
    <property type="entry name" value="Cyt_P450"/>
</dbReference>
<evidence type="ECO:0000256" key="7">
    <source>
        <dbReference type="ARBA" id="ARBA00022723"/>
    </source>
</evidence>
<dbReference type="GO" id="GO:0006082">
    <property type="term" value="P:organic acid metabolic process"/>
    <property type="evidence" value="ECO:0007669"/>
    <property type="project" value="TreeGrafter"/>
</dbReference>
<dbReference type="GO" id="GO:0005506">
    <property type="term" value="F:iron ion binding"/>
    <property type="evidence" value="ECO:0007669"/>
    <property type="project" value="InterPro"/>
</dbReference>
<evidence type="ECO:0000256" key="4">
    <source>
        <dbReference type="ARBA" id="ARBA00004406"/>
    </source>
</evidence>
<evidence type="ECO:0000256" key="1">
    <source>
        <dbReference type="ARBA" id="ARBA00001971"/>
    </source>
</evidence>
<evidence type="ECO:0000256" key="14">
    <source>
        <dbReference type="PIRSR" id="PIRSR602401-1"/>
    </source>
</evidence>
<comment type="function">
    <text evidence="2">May be involved in the metabolism of insect hormones and in the breakdown of synthetic insecticides.</text>
</comment>
<dbReference type="AlphaFoldDB" id="A0AAV6UGK9"/>
<organism evidence="16 17">
    <name type="scientific">Oedothorax gibbosus</name>
    <dbReference type="NCBI Taxonomy" id="931172"/>
    <lineage>
        <taxon>Eukaryota</taxon>
        <taxon>Metazoa</taxon>
        <taxon>Ecdysozoa</taxon>
        <taxon>Arthropoda</taxon>
        <taxon>Chelicerata</taxon>
        <taxon>Arachnida</taxon>
        <taxon>Araneae</taxon>
        <taxon>Araneomorphae</taxon>
        <taxon>Entelegynae</taxon>
        <taxon>Araneoidea</taxon>
        <taxon>Linyphiidae</taxon>
        <taxon>Erigoninae</taxon>
        <taxon>Oedothorax</taxon>
    </lineage>
</organism>
<keyword evidence="10 15" id="KW-0560">Oxidoreductase</keyword>
<keyword evidence="6 14" id="KW-0349">Heme</keyword>
<gene>
    <name evidence="16" type="ORF">JTE90_023405</name>
</gene>
<comment type="subcellular location">
    <subcellularLocation>
        <location evidence="4">Endoplasmic reticulum membrane</location>
        <topology evidence="4">Peripheral membrane protein</topology>
    </subcellularLocation>
    <subcellularLocation>
        <location evidence="3">Microsome membrane</location>
        <topology evidence="3">Peripheral membrane protein</topology>
    </subcellularLocation>
</comment>
<dbReference type="Pfam" id="PF00067">
    <property type="entry name" value="p450"/>
    <property type="match status" value="1"/>
</dbReference>
<accession>A0AAV6UGK9</accession>
<evidence type="ECO:0000256" key="15">
    <source>
        <dbReference type="RuleBase" id="RU000461"/>
    </source>
</evidence>
<name>A0AAV6UGK9_9ARAC</name>
<comment type="caution">
    <text evidence="16">The sequence shown here is derived from an EMBL/GenBank/DDBJ whole genome shotgun (WGS) entry which is preliminary data.</text>
</comment>
<dbReference type="InterPro" id="IPR017972">
    <property type="entry name" value="Cyt_P450_CS"/>
</dbReference>
<keyword evidence="12 15" id="KW-0503">Monooxygenase</keyword>
<keyword evidence="9" id="KW-0492">Microsome</keyword>
<evidence type="ECO:0000256" key="13">
    <source>
        <dbReference type="ARBA" id="ARBA00023136"/>
    </source>
</evidence>
<dbReference type="Gene3D" id="1.10.630.10">
    <property type="entry name" value="Cytochrome P450"/>
    <property type="match status" value="1"/>
</dbReference>
<protein>
    <recommendedName>
        <fullName evidence="18">Cytochrome P450</fullName>
    </recommendedName>
</protein>
<comment type="similarity">
    <text evidence="5 15">Belongs to the cytochrome P450 family.</text>
</comment>
<keyword evidence="17" id="KW-1185">Reference proteome</keyword>
<evidence type="ECO:0000256" key="3">
    <source>
        <dbReference type="ARBA" id="ARBA00004174"/>
    </source>
</evidence>
<dbReference type="GO" id="GO:0006805">
    <property type="term" value="P:xenobiotic metabolic process"/>
    <property type="evidence" value="ECO:0007669"/>
    <property type="project" value="TreeGrafter"/>
</dbReference>
<proteinExistence type="inferred from homology"/>
<evidence type="ECO:0008006" key="18">
    <source>
        <dbReference type="Google" id="ProtNLM"/>
    </source>
</evidence>
<evidence type="ECO:0000256" key="6">
    <source>
        <dbReference type="ARBA" id="ARBA00022617"/>
    </source>
</evidence>
<evidence type="ECO:0000256" key="2">
    <source>
        <dbReference type="ARBA" id="ARBA00003690"/>
    </source>
</evidence>
<dbReference type="PANTHER" id="PTHR24300">
    <property type="entry name" value="CYTOCHROME P450 508A4-RELATED"/>
    <property type="match status" value="1"/>
</dbReference>
<dbReference type="InterPro" id="IPR002401">
    <property type="entry name" value="Cyt_P450_E_grp-I"/>
</dbReference>
<reference evidence="16 17" key="1">
    <citation type="journal article" date="2022" name="Nat. Ecol. Evol.">
        <title>A masculinizing supergene underlies an exaggerated male reproductive morph in a spider.</title>
        <authorList>
            <person name="Hendrickx F."/>
            <person name="De Corte Z."/>
            <person name="Sonet G."/>
            <person name="Van Belleghem S.M."/>
            <person name="Kostlbacher S."/>
            <person name="Vangestel C."/>
        </authorList>
    </citation>
    <scope>NUCLEOTIDE SEQUENCE [LARGE SCALE GENOMIC DNA]</scope>
    <source>
        <strain evidence="16">W744_W776</strain>
    </source>
</reference>
<feature type="binding site" description="axial binding residue" evidence="14">
    <location>
        <position position="413"/>
    </location>
    <ligand>
        <name>heme</name>
        <dbReference type="ChEBI" id="CHEBI:30413"/>
    </ligand>
    <ligandPart>
        <name>Fe</name>
        <dbReference type="ChEBI" id="CHEBI:18248"/>
    </ligandPart>
</feature>
<keyword evidence="13" id="KW-0472">Membrane</keyword>
<dbReference type="FunFam" id="1.10.630.10:FF:000238">
    <property type="entry name" value="Cytochrome P450 2A6"/>
    <property type="match status" value="1"/>
</dbReference>
<dbReference type="GO" id="GO:0005789">
    <property type="term" value="C:endoplasmic reticulum membrane"/>
    <property type="evidence" value="ECO:0007669"/>
    <property type="project" value="UniProtKB-SubCell"/>
</dbReference>
<dbReference type="InterPro" id="IPR036396">
    <property type="entry name" value="Cyt_P450_sf"/>
</dbReference>
<evidence type="ECO:0000313" key="17">
    <source>
        <dbReference type="Proteomes" id="UP000827092"/>
    </source>
</evidence>
<keyword evidence="8" id="KW-0256">Endoplasmic reticulum</keyword>
<keyword evidence="7 14" id="KW-0479">Metal-binding</keyword>
<dbReference type="PANTHER" id="PTHR24300:SF397">
    <property type="entry name" value="CYTOCHROME P450 2U1"/>
    <property type="match status" value="1"/>
</dbReference>
<comment type="cofactor">
    <cofactor evidence="1 14">
        <name>heme</name>
        <dbReference type="ChEBI" id="CHEBI:30413"/>
    </cofactor>
</comment>
<evidence type="ECO:0000256" key="10">
    <source>
        <dbReference type="ARBA" id="ARBA00023002"/>
    </source>
</evidence>
<dbReference type="GO" id="GO:0016712">
    <property type="term" value="F:oxidoreductase activity, acting on paired donors, with incorporation or reduction of molecular oxygen, reduced flavin or flavoprotein as one donor, and incorporation of one atom of oxygen"/>
    <property type="evidence" value="ECO:0007669"/>
    <property type="project" value="TreeGrafter"/>
</dbReference>
<dbReference type="EMBL" id="JAFNEN010000449">
    <property type="protein sequence ID" value="KAG8182771.1"/>
    <property type="molecule type" value="Genomic_DNA"/>
</dbReference>
<dbReference type="Proteomes" id="UP000827092">
    <property type="component" value="Unassembled WGS sequence"/>
</dbReference>
<dbReference type="PROSITE" id="PS00086">
    <property type="entry name" value="CYTOCHROME_P450"/>
    <property type="match status" value="1"/>
</dbReference>
<dbReference type="GO" id="GO:0020037">
    <property type="term" value="F:heme binding"/>
    <property type="evidence" value="ECO:0007669"/>
    <property type="project" value="InterPro"/>
</dbReference>
<evidence type="ECO:0000256" key="11">
    <source>
        <dbReference type="ARBA" id="ARBA00023004"/>
    </source>
</evidence>
<evidence type="ECO:0000256" key="5">
    <source>
        <dbReference type="ARBA" id="ARBA00010617"/>
    </source>
</evidence>
<dbReference type="SUPFAM" id="SSF48264">
    <property type="entry name" value="Cytochrome P450"/>
    <property type="match status" value="1"/>
</dbReference>
<dbReference type="PRINTS" id="PR00463">
    <property type="entry name" value="EP450I"/>
</dbReference>
<sequence>MKARHYPPGPIGLPLIGYVPFLGKFPSGTLWKLSKIYGDVFSFYVGRRLIVCVNDYKKIKEIKEVLNIVLTRPYFNYFTGKGGFGGMNGVQWQEQRRFSMAALKSLAMSRGSWETMTREQASHLVKELQKKNGEPFSCEDMIFSSIANNLISLLFGRQLDAENEKESIEITQTFTKYMMDHLGPLDVAMNNPILIKTAELLNFRDFQKFKRLLLKFEAIFEREVNERVESKYECAKNDFIGLYLKEIENRSKTNKPHSFNLETLRGNLFIFLFAGQNSTSTTIEWYLLLMAKYPDVQKKVCAEIDRNLGRDGVVYYDDRVKLPYTTATLYEMLRFIVRDSLLPPRLVTSDFEFDGYRIPAGSHIVCNSWAMLHDPRYHEDPMRFKPERFLIENGTKLMTMDNYGLFSFGKRSCPGQGMAMMNLYLYFVSIMQKFTIKTPHGGPPDLEYKISSADVQPKKQNLCFIER</sequence>
<dbReference type="GO" id="GO:0008395">
    <property type="term" value="F:steroid hydroxylase activity"/>
    <property type="evidence" value="ECO:0007669"/>
    <property type="project" value="TreeGrafter"/>
</dbReference>
<evidence type="ECO:0000256" key="9">
    <source>
        <dbReference type="ARBA" id="ARBA00022848"/>
    </source>
</evidence>